<organism evidence="4 5">
    <name type="scientific">Candidatus Endobugula sertula</name>
    <name type="common">Bugula neritina bacterial symbiont</name>
    <dbReference type="NCBI Taxonomy" id="62101"/>
    <lineage>
        <taxon>Bacteria</taxon>
        <taxon>Pseudomonadati</taxon>
        <taxon>Pseudomonadota</taxon>
        <taxon>Gammaproteobacteria</taxon>
        <taxon>Cellvibrionales</taxon>
        <taxon>Cellvibrionaceae</taxon>
        <taxon>Candidatus Endobugula</taxon>
    </lineage>
</organism>
<dbReference type="Pfam" id="PF13177">
    <property type="entry name" value="DNA_pol3_delta2"/>
    <property type="match status" value="1"/>
</dbReference>
<dbReference type="EMBL" id="MDLC01000008">
    <property type="protein sequence ID" value="ODS24527.1"/>
    <property type="molecule type" value="Genomic_DNA"/>
</dbReference>
<evidence type="ECO:0000313" key="5">
    <source>
        <dbReference type="Proteomes" id="UP000242502"/>
    </source>
</evidence>
<comment type="caution">
    <text evidence="4">The sequence shown here is derived from an EMBL/GenBank/DDBJ whole genome shotgun (WGS) entry which is preliminary data.</text>
</comment>
<dbReference type="EC" id="2.7.7.7" evidence="1"/>
<dbReference type="GO" id="GO:0006261">
    <property type="term" value="P:DNA-templated DNA replication"/>
    <property type="evidence" value="ECO:0007669"/>
    <property type="project" value="TreeGrafter"/>
</dbReference>
<dbReference type="SUPFAM" id="SSF52540">
    <property type="entry name" value="P-loop containing nucleoside triphosphate hydrolases"/>
    <property type="match status" value="1"/>
</dbReference>
<protein>
    <recommendedName>
        <fullName evidence="1">DNA-directed DNA polymerase</fullName>
        <ecNumber evidence="1">2.7.7.7</ecNumber>
    </recommendedName>
</protein>
<gene>
    <name evidence="4" type="ORF">AB835_03430</name>
</gene>
<dbReference type="AlphaFoldDB" id="A0A1D2QSH8"/>
<keyword evidence="2" id="KW-0548">Nucleotidyltransferase</keyword>
<dbReference type="NCBIfam" id="NF004310">
    <property type="entry name" value="PRK05707.1"/>
    <property type="match status" value="1"/>
</dbReference>
<dbReference type="GO" id="GO:0008408">
    <property type="term" value="F:3'-5' exonuclease activity"/>
    <property type="evidence" value="ECO:0007669"/>
    <property type="project" value="InterPro"/>
</dbReference>
<evidence type="ECO:0000313" key="4">
    <source>
        <dbReference type="EMBL" id="ODS24527.1"/>
    </source>
</evidence>
<accession>A0A1D2QSH8</accession>
<dbReference type="NCBIfam" id="TIGR00678">
    <property type="entry name" value="holB"/>
    <property type="match status" value="1"/>
</dbReference>
<name>A0A1D2QSH8_9GAMM</name>
<evidence type="ECO:0000256" key="3">
    <source>
        <dbReference type="ARBA" id="ARBA00049244"/>
    </source>
</evidence>
<dbReference type="PANTHER" id="PTHR11669:SF8">
    <property type="entry name" value="DNA POLYMERASE III SUBUNIT DELTA"/>
    <property type="match status" value="1"/>
</dbReference>
<reference evidence="4 5" key="1">
    <citation type="journal article" date="2016" name="Appl. Environ. Microbiol.">
        <title>Lack of Overt Genome Reduction in the Bryostatin-Producing Bryozoan Symbiont "Candidatus Endobugula sertula".</title>
        <authorList>
            <person name="Miller I.J."/>
            <person name="Vanee N."/>
            <person name="Fong S.S."/>
            <person name="Lim-Fong G.E."/>
            <person name="Kwan J.C."/>
        </authorList>
    </citation>
    <scope>NUCLEOTIDE SEQUENCE [LARGE SCALE GENOMIC DNA]</scope>
    <source>
        <strain evidence="4">AB1-4</strain>
    </source>
</reference>
<dbReference type="GO" id="GO:0003887">
    <property type="term" value="F:DNA-directed DNA polymerase activity"/>
    <property type="evidence" value="ECO:0007669"/>
    <property type="project" value="UniProtKB-KW"/>
</dbReference>
<evidence type="ECO:0000256" key="1">
    <source>
        <dbReference type="ARBA" id="ARBA00012417"/>
    </source>
</evidence>
<dbReference type="STRING" id="62101.AB835_03430"/>
<dbReference type="Proteomes" id="UP000242502">
    <property type="component" value="Unassembled WGS sequence"/>
</dbReference>
<keyword evidence="2" id="KW-0808">Transferase</keyword>
<dbReference type="InterPro" id="IPR050238">
    <property type="entry name" value="DNA_Rep/Repair_Clamp_Loader"/>
</dbReference>
<keyword evidence="2" id="KW-0239">DNA-directed DNA polymerase</keyword>
<evidence type="ECO:0000256" key="2">
    <source>
        <dbReference type="ARBA" id="ARBA00022932"/>
    </source>
</evidence>
<dbReference type="PANTHER" id="PTHR11669">
    <property type="entry name" value="REPLICATION FACTOR C / DNA POLYMERASE III GAMMA-TAU SUBUNIT"/>
    <property type="match status" value="1"/>
</dbReference>
<sequence length="346" mass="38201">MSESPSVHIPYPWQQDSWQKLQLQVVKNKIPHALLLAGQKGIGKWHFAEALADYLLCLSPKAELACGQCRGCQLLLANSHPDKQIFIPEGVGKLLKIEQVRQLSTFVGKTAQQGGRKIVILGPVEQLNINAANALLKNLEEPAGDTVLILVSHVASAVMATIRSRCQMVPLLTPDKTIATTWLKELQIDNAAALLHLSGGAPLIAKAMLEGDDLEHLQTFITTLLSLSQRPPAASHIAVAKDWLGIGLSQIIAWWLQIIHGMLVYSFNDSNGSLKNKDNINTTTNSITSEMDRLLASGYRFNRQWLLKFSDKLILLRQQQLQGANPNMPLLIDELLLDWQVIVGRS</sequence>
<comment type="catalytic activity">
    <reaction evidence="3">
        <text>DNA(n) + a 2'-deoxyribonucleoside 5'-triphosphate = DNA(n+1) + diphosphate</text>
        <dbReference type="Rhea" id="RHEA:22508"/>
        <dbReference type="Rhea" id="RHEA-COMP:17339"/>
        <dbReference type="Rhea" id="RHEA-COMP:17340"/>
        <dbReference type="ChEBI" id="CHEBI:33019"/>
        <dbReference type="ChEBI" id="CHEBI:61560"/>
        <dbReference type="ChEBI" id="CHEBI:173112"/>
        <dbReference type="EC" id="2.7.7.7"/>
    </reaction>
</comment>
<dbReference type="Gene3D" id="3.40.50.300">
    <property type="entry name" value="P-loop containing nucleotide triphosphate hydrolases"/>
    <property type="match status" value="1"/>
</dbReference>
<dbReference type="GO" id="GO:0009360">
    <property type="term" value="C:DNA polymerase III complex"/>
    <property type="evidence" value="ECO:0007669"/>
    <property type="project" value="TreeGrafter"/>
</dbReference>
<dbReference type="InterPro" id="IPR004622">
    <property type="entry name" value="DNA_pol_HolB"/>
</dbReference>
<dbReference type="InterPro" id="IPR027417">
    <property type="entry name" value="P-loop_NTPase"/>
</dbReference>
<proteinExistence type="predicted"/>